<evidence type="ECO:0000313" key="3">
    <source>
        <dbReference type="Proteomes" id="UP000756346"/>
    </source>
</evidence>
<dbReference type="GeneID" id="70182827"/>
<dbReference type="RefSeq" id="XP_046015547.1">
    <property type="nucleotide sequence ID" value="XM_046153281.1"/>
</dbReference>
<proteinExistence type="predicted"/>
<dbReference type="EMBL" id="JAGTJQ010000003">
    <property type="protein sequence ID" value="KAH7035454.1"/>
    <property type="molecule type" value="Genomic_DNA"/>
</dbReference>
<comment type="caution">
    <text evidence="2">The sequence shown here is derived from an EMBL/GenBank/DDBJ whole genome shotgun (WGS) entry which is preliminary data.</text>
</comment>
<dbReference type="Proteomes" id="UP000756346">
    <property type="component" value="Unassembled WGS sequence"/>
</dbReference>
<sequence>MLPLTSYQRLDSNATILQHPLKSSDWMIRVIRNTSLDPMADTHATRLLEWESREQLCRDSGPTTRQATRAGPRFLFLLTCRSIVYKSRHSAEFVPSSRSPLQPKEDNAGDETSSLREVDVGEGWQPLRLRLDLAQQNFQGFVKSRCGKARRLTLMLLLLLWLGFPSPPRLAGG</sequence>
<evidence type="ECO:0000256" key="1">
    <source>
        <dbReference type="SAM" id="MobiDB-lite"/>
    </source>
</evidence>
<name>A0A9P8YCC6_9PEZI</name>
<feature type="region of interest" description="Disordered" evidence="1">
    <location>
        <begin position="94"/>
        <end position="115"/>
    </location>
</feature>
<feature type="compositionally biased region" description="Basic and acidic residues" evidence="1">
    <location>
        <begin position="103"/>
        <end position="115"/>
    </location>
</feature>
<dbReference type="AlphaFoldDB" id="A0A9P8YCC6"/>
<protein>
    <submittedName>
        <fullName evidence="2">Uncharacterized protein</fullName>
    </submittedName>
</protein>
<accession>A0A9P8YCC6</accession>
<keyword evidence="3" id="KW-1185">Reference proteome</keyword>
<evidence type="ECO:0000313" key="2">
    <source>
        <dbReference type="EMBL" id="KAH7035454.1"/>
    </source>
</evidence>
<organism evidence="2 3">
    <name type="scientific">Microdochium trichocladiopsis</name>
    <dbReference type="NCBI Taxonomy" id="1682393"/>
    <lineage>
        <taxon>Eukaryota</taxon>
        <taxon>Fungi</taxon>
        <taxon>Dikarya</taxon>
        <taxon>Ascomycota</taxon>
        <taxon>Pezizomycotina</taxon>
        <taxon>Sordariomycetes</taxon>
        <taxon>Xylariomycetidae</taxon>
        <taxon>Xylariales</taxon>
        <taxon>Microdochiaceae</taxon>
        <taxon>Microdochium</taxon>
    </lineage>
</organism>
<gene>
    <name evidence="2" type="ORF">B0I36DRAFT_318399</name>
</gene>
<reference evidence="2" key="1">
    <citation type="journal article" date="2021" name="Nat. Commun.">
        <title>Genetic determinants of endophytism in the Arabidopsis root mycobiome.</title>
        <authorList>
            <person name="Mesny F."/>
            <person name="Miyauchi S."/>
            <person name="Thiergart T."/>
            <person name="Pickel B."/>
            <person name="Atanasova L."/>
            <person name="Karlsson M."/>
            <person name="Huettel B."/>
            <person name="Barry K.W."/>
            <person name="Haridas S."/>
            <person name="Chen C."/>
            <person name="Bauer D."/>
            <person name="Andreopoulos W."/>
            <person name="Pangilinan J."/>
            <person name="LaButti K."/>
            <person name="Riley R."/>
            <person name="Lipzen A."/>
            <person name="Clum A."/>
            <person name="Drula E."/>
            <person name="Henrissat B."/>
            <person name="Kohler A."/>
            <person name="Grigoriev I.V."/>
            <person name="Martin F.M."/>
            <person name="Hacquard S."/>
        </authorList>
    </citation>
    <scope>NUCLEOTIDE SEQUENCE</scope>
    <source>
        <strain evidence="2">MPI-CAGE-CH-0230</strain>
    </source>
</reference>